<organism evidence="1 2">
    <name type="scientific">Halobacteriovorax marinus (strain ATCC BAA-682 / DSM 15412 / SJ)</name>
    <name type="common">Bacteriovorax marinus</name>
    <dbReference type="NCBI Taxonomy" id="862908"/>
    <lineage>
        <taxon>Bacteria</taxon>
        <taxon>Pseudomonadati</taxon>
        <taxon>Bdellovibrionota</taxon>
        <taxon>Bacteriovoracia</taxon>
        <taxon>Bacteriovoracales</taxon>
        <taxon>Halobacteriovoraceae</taxon>
        <taxon>Halobacteriovorax</taxon>
    </lineage>
</organism>
<dbReference type="AlphaFoldDB" id="E1X4U9"/>
<accession>E1X4U9</accession>
<name>E1X4U9_HALMS</name>
<proteinExistence type="predicted"/>
<keyword evidence="2" id="KW-1185">Reference proteome</keyword>
<dbReference type="STRING" id="862908.BMS_2379"/>
<evidence type="ECO:0000313" key="1">
    <source>
        <dbReference type="EMBL" id="CBW27175.1"/>
    </source>
</evidence>
<reference evidence="2" key="1">
    <citation type="journal article" date="2013" name="ISME J.">
        <title>A small predatory core genome in the divergent marine Bacteriovorax marinus SJ and the terrestrial Bdellovibrio bacteriovorus.</title>
        <authorList>
            <person name="Crossman L.C."/>
            <person name="Chen H."/>
            <person name="Cerdeno-Tarraga A.M."/>
            <person name="Brooks K."/>
            <person name="Quail M.A."/>
            <person name="Pineiro S.A."/>
            <person name="Hobley L."/>
            <person name="Sockett R.E."/>
            <person name="Bentley S.D."/>
            <person name="Parkhill J."/>
            <person name="Williams H.N."/>
            <person name="Stine O.C."/>
        </authorList>
    </citation>
    <scope>NUCLEOTIDE SEQUENCE [LARGE SCALE GENOMIC DNA]</scope>
    <source>
        <strain evidence="2">ATCC BAA-682 / DSM 15412 / SJ</strain>
    </source>
</reference>
<sequence length="200" mass="23025">MSKLWHQSRISIVQQAKFIKEREMKSNSTMINALLKKETFFLVLVLFSLTSINALAVERELVTITNDDTPTVFKMVIDTDNNSDIQKFYKDTYERNKRTSREIIPLDKIVDGVNLEKRDKYEIVNLKSDNFAAHNGGDIELDTLYNGAKGTRKSYDLEIERIGDSWEIQKDGRPVKVLHLKSNKVFLLGTVGIKDIEVKK</sequence>
<dbReference type="Proteomes" id="UP000008963">
    <property type="component" value="Chromosome"/>
</dbReference>
<evidence type="ECO:0000313" key="2">
    <source>
        <dbReference type="Proteomes" id="UP000008963"/>
    </source>
</evidence>
<dbReference type="KEGG" id="bmx:BMS_2379"/>
<gene>
    <name evidence="1" type="ordered locus">BMS_2379</name>
</gene>
<dbReference type="HOGENOM" id="CLU_1364625_0_0_7"/>
<dbReference type="EMBL" id="FQ312005">
    <property type="protein sequence ID" value="CBW27175.1"/>
    <property type="molecule type" value="Genomic_DNA"/>
</dbReference>
<protein>
    <submittedName>
        <fullName evidence="1">Membrane protein</fullName>
    </submittedName>
</protein>
<dbReference type="PATRIC" id="fig|862908.3.peg.2265"/>